<dbReference type="EMBL" id="JACHGW010000001">
    <property type="protein sequence ID" value="MBB6048334.1"/>
    <property type="molecule type" value="Genomic_DNA"/>
</dbReference>
<keyword evidence="5" id="KW-1185">Reference proteome</keyword>
<keyword evidence="2" id="KW-0472">Membrane</keyword>
<reference evidence="4 5" key="1">
    <citation type="submission" date="2020-08" db="EMBL/GenBank/DDBJ databases">
        <title>Genomic Encyclopedia of Type Strains, Phase IV (KMG-IV): sequencing the most valuable type-strain genomes for metagenomic binning, comparative biology and taxonomic classification.</title>
        <authorList>
            <person name="Goeker M."/>
        </authorList>
    </citation>
    <scope>NUCLEOTIDE SEQUENCE [LARGE SCALE GENOMIC DNA]</scope>
    <source>
        <strain evidence="4 5">DSM 23562</strain>
    </source>
</reference>
<dbReference type="Proteomes" id="UP000520814">
    <property type="component" value="Unassembled WGS sequence"/>
</dbReference>
<dbReference type="PANTHER" id="PTHR46825:SF11">
    <property type="entry name" value="PENICILLIN-BINDING PROTEIN 4"/>
    <property type="match status" value="1"/>
</dbReference>
<evidence type="ECO:0000256" key="1">
    <source>
        <dbReference type="ARBA" id="ARBA00004370"/>
    </source>
</evidence>
<evidence type="ECO:0000313" key="4">
    <source>
        <dbReference type="EMBL" id="MBB6048334.1"/>
    </source>
</evidence>
<dbReference type="RefSeq" id="WP_184191829.1">
    <property type="nucleotide sequence ID" value="NZ_JACHGW010000001.1"/>
</dbReference>
<gene>
    <name evidence="4" type="ORF">HNQ39_000096</name>
</gene>
<protein>
    <submittedName>
        <fullName evidence="4">CubicO group peptidase (Beta-lactamase class C family)</fullName>
    </submittedName>
</protein>
<organism evidence="4 5">
    <name type="scientific">Armatimonas rosea</name>
    <dbReference type="NCBI Taxonomy" id="685828"/>
    <lineage>
        <taxon>Bacteria</taxon>
        <taxon>Bacillati</taxon>
        <taxon>Armatimonadota</taxon>
        <taxon>Armatimonadia</taxon>
        <taxon>Armatimonadales</taxon>
        <taxon>Armatimonadaceae</taxon>
        <taxon>Armatimonas</taxon>
    </lineage>
</organism>
<dbReference type="Pfam" id="PF00144">
    <property type="entry name" value="Beta-lactamase"/>
    <property type="match status" value="1"/>
</dbReference>
<dbReference type="PANTHER" id="PTHR46825">
    <property type="entry name" value="D-ALANYL-D-ALANINE-CARBOXYPEPTIDASE/ENDOPEPTIDASE AMPH"/>
    <property type="match status" value="1"/>
</dbReference>
<name>A0A7W9W3E6_ARMRO</name>
<dbReference type="GO" id="GO:0016020">
    <property type="term" value="C:membrane"/>
    <property type="evidence" value="ECO:0007669"/>
    <property type="project" value="UniProtKB-SubCell"/>
</dbReference>
<dbReference type="AlphaFoldDB" id="A0A7W9W3E6"/>
<dbReference type="InterPro" id="IPR050491">
    <property type="entry name" value="AmpC-like"/>
</dbReference>
<dbReference type="InterPro" id="IPR001466">
    <property type="entry name" value="Beta-lactam-related"/>
</dbReference>
<comment type="subcellular location">
    <subcellularLocation>
        <location evidence="1">Membrane</location>
    </subcellularLocation>
</comment>
<proteinExistence type="predicted"/>
<comment type="caution">
    <text evidence="4">The sequence shown here is derived from an EMBL/GenBank/DDBJ whole genome shotgun (WGS) entry which is preliminary data.</text>
</comment>
<evidence type="ECO:0000313" key="5">
    <source>
        <dbReference type="Proteomes" id="UP000520814"/>
    </source>
</evidence>
<evidence type="ECO:0000259" key="3">
    <source>
        <dbReference type="Pfam" id="PF00144"/>
    </source>
</evidence>
<feature type="domain" description="Beta-lactamase-related" evidence="3">
    <location>
        <begin position="6"/>
        <end position="320"/>
    </location>
</feature>
<evidence type="ECO:0000256" key="2">
    <source>
        <dbReference type="ARBA" id="ARBA00023136"/>
    </source>
</evidence>
<dbReference type="SUPFAM" id="SSF56601">
    <property type="entry name" value="beta-lactamase/transpeptidase-like"/>
    <property type="match status" value="1"/>
</dbReference>
<dbReference type="InterPro" id="IPR012338">
    <property type="entry name" value="Beta-lactam/transpept-like"/>
</dbReference>
<dbReference type="Gene3D" id="3.40.710.10">
    <property type="entry name" value="DD-peptidase/beta-lactamase superfamily"/>
    <property type="match status" value="1"/>
</dbReference>
<sequence>MTQESKLEELRAKHGLPALGMVAVVDGKPQEVGVVGMRKWEGTERVLPGDAFHLGSETKAMTATLIGQLIDKGKLTLKSTLGELLPETPSAWKATTIETLLAHQAGLTRDEPKGKNLLYLHQFTGPLMQQRARWYRERLADLPDETVGKYQYANAGYAILGVVVERLTGKPWEQLLTEGLWKQLGIRGGGFGAPPVVWQHLCEEKKPVPIDPREKADNPPLMGPAGRVHLPLGEWAKFVAAFADPDHQKILSPETMAALTTPVLGGEYNGGWVITSRGWGGGRVLTHAGSNTMNFCVAWVAPKRRFAALVATNIVGDEASKACDAAIGLMIRQYLKPGA</sequence>
<accession>A0A7W9W3E6</accession>